<dbReference type="SMART" id="SM00385">
    <property type="entry name" value="CYCLIN"/>
    <property type="match status" value="1"/>
</dbReference>
<comment type="caution">
    <text evidence="7">The sequence shown here is derived from an EMBL/GenBank/DDBJ whole genome shotgun (WGS) entry which is preliminary data.</text>
</comment>
<dbReference type="GO" id="GO:0097550">
    <property type="term" value="C:transcription preinitiation complex"/>
    <property type="evidence" value="ECO:0007669"/>
    <property type="project" value="TreeGrafter"/>
</dbReference>
<dbReference type="InterPro" id="IPR036915">
    <property type="entry name" value="Cyclin-like_sf"/>
</dbReference>
<dbReference type="Pfam" id="PF00382">
    <property type="entry name" value="TFIIB"/>
    <property type="match status" value="1"/>
</dbReference>
<evidence type="ECO:0000256" key="5">
    <source>
        <dbReference type="ARBA" id="ARBA00023163"/>
    </source>
</evidence>
<organism evidence="7 8">
    <name type="scientific">Zestosphaera tikiterensis</name>
    <dbReference type="NCBI Taxonomy" id="1973259"/>
    <lineage>
        <taxon>Archaea</taxon>
        <taxon>Thermoproteota</taxon>
        <taxon>Thermoprotei</taxon>
        <taxon>Desulfurococcales</taxon>
        <taxon>Desulfurococcaceae</taxon>
        <taxon>Zestosphaera</taxon>
    </lineage>
</organism>
<keyword evidence="4" id="KW-0805">Transcription regulation</keyword>
<dbReference type="PRINTS" id="PR00685">
    <property type="entry name" value="TIFACTORIIB"/>
</dbReference>
<comment type="similarity">
    <text evidence="1">Belongs to the TFIIB family.</text>
</comment>
<evidence type="ECO:0000256" key="2">
    <source>
        <dbReference type="ARBA" id="ARBA00013932"/>
    </source>
</evidence>
<keyword evidence="5" id="KW-0804">Transcription</keyword>
<dbReference type="GO" id="GO:0017025">
    <property type="term" value="F:TBP-class protein binding"/>
    <property type="evidence" value="ECO:0007669"/>
    <property type="project" value="InterPro"/>
</dbReference>
<dbReference type="Gene3D" id="1.10.472.10">
    <property type="entry name" value="Cyclin-like"/>
    <property type="match status" value="1"/>
</dbReference>
<dbReference type="SUPFAM" id="SSF47954">
    <property type="entry name" value="Cyclin-like"/>
    <property type="match status" value="2"/>
</dbReference>
<gene>
    <name evidence="7" type="ORF">B7O98_02300</name>
</gene>
<dbReference type="InterPro" id="IPR013763">
    <property type="entry name" value="Cyclin-like_dom"/>
</dbReference>
<dbReference type="Proteomes" id="UP000244093">
    <property type="component" value="Unassembled WGS sequence"/>
</dbReference>
<evidence type="ECO:0000313" key="8">
    <source>
        <dbReference type="Proteomes" id="UP000244093"/>
    </source>
</evidence>
<dbReference type="InterPro" id="IPR000812">
    <property type="entry name" value="TFIIB"/>
</dbReference>
<feature type="domain" description="Cyclin-like" evidence="6">
    <location>
        <begin position="198"/>
        <end position="279"/>
    </location>
</feature>
<reference evidence="7 8" key="1">
    <citation type="journal article" date="2018" name="Syst. Appl. Microbiol.">
        <title>A new symbiotic nanoarchaeote (Candidatus Nanoclepta minutus) and its host (Zestosphaera tikiterensis gen. nov., sp. nov.) from a New Zealand hot spring.</title>
        <authorList>
            <person name="St John E."/>
            <person name="Liu Y."/>
            <person name="Podar M."/>
            <person name="Stott M.B."/>
            <person name="Meneghin J."/>
            <person name="Chen Z."/>
            <person name="Lagutin K."/>
            <person name="Mitchell K."/>
            <person name="Reysenbach A.L."/>
        </authorList>
    </citation>
    <scope>NUCLEOTIDE SEQUENCE [LARGE SCALE GENOMIC DNA]</scope>
    <source>
        <strain evidence="7">NZ3</strain>
    </source>
</reference>
<dbReference type="PROSITE" id="PS00782">
    <property type="entry name" value="TFIIB"/>
    <property type="match status" value="1"/>
</dbReference>
<name>A0A2R7Y6X5_9CREN</name>
<dbReference type="PANTHER" id="PTHR11618:SF13">
    <property type="entry name" value="TRANSCRIPTION INITIATION FACTOR IIB"/>
    <property type="match status" value="1"/>
</dbReference>
<proteinExistence type="inferred from homology"/>
<dbReference type="EMBL" id="NBVN01000002">
    <property type="protein sequence ID" value="PUA33283.1"/>
    <property type="molecule type" value="Genomic_DNA"/>
</dbReference>
<keyword evidence="3" id="KW-0677">Repeat</keyword>
<dbReference type="SUPFAM" id="SSF57783">
    <property type="entry name" value="Zinc beta-ribbon"/>
    <property type="match status" value="1"/>
</dbReference>
<dbReference type="Gene3D" id="1.10.472.170">
    <property type="match status" value="1"/>
</dbReference>
<evidence type="ECO:0000256" key="4">
    <source>
        <dbReference type="ARBA" id="ARBA00023015"/>
    </source>
</evidence>
<dbReference type="PANTHER" id="PTHR11618">
    <property type="entry name" value="TRANSCRIPTION INITIATION FACTOR IIB-RELATED"/>
    <property type="match status" value="1"/>
</dbReference>
<dbReference type="AlphaFoldDB" id="A0A2R7Y6X5"/>
<evidence type="ECO:0000256" key="3">
    <source>
        <dbReference type="ARBA" id="ARBA00022737"/>
    </source>
</evidence>
<evidence type="ECO:0000256" key="1">
    <source>
        <dbReference type="ARBA" id="ARBA00010857"/>
    </source>
</evidence>
<accession>A0A2R7Y6X5</accession>
<dbReference type="InterPro" id="IPR013150">
    <property type="entry name" value="TFIIB_cyclin"/>
</dbReference>
<dbReference type="CDD" id="cd20550">
    <property type="entry name" value="CYCLIN_TFIIB_archaea_like_rpt2"/>
    <property type="match status" value="1"/>
</dbReference>
<evidence type="ECO:0000259" key="6">
    <source>
        <dbReference type="SMART" id="SM00385"/>
    </source>
</evidence>
<dbReference type="InterPro" id="IPR023486">
    <property type="entry name" value="TFIIB_CS"/>
</dbReference>
<dbReference type="GO" id="GO:0070897">
    <property type="term" value="P:transcription preinitiation complex assembly"/>
    <property type="evidence" value="ECO:0007669"/>
    <property type="project" value="InterPro"/>
</dbReference>
<protein>
    <recommendedName>
        <fullName evidence="2">Transcription initiation factor IIB</fullName>
    </recommendedName>
</protein>
<sequence length="287" mass="32350">MVECPAESIIYDEFRGEYICVETGEVLEEREPVLTPEWRFPEVNDIESRVRGGTPITSKVHDLGLHTEIEARSVYGRKLKSLNQKLRIGSKEKRVVQALKLMNETVNKLDVPNKDDLKNVAGNIIRRLYKRGVIKRKNLRAMVAAVLITTLKNLNMPVDSRVVLEHCQVTAQDVWKARLKISRDSGEQIKTGVVDPLKYVEQFAHKINTPPPAKMLAFKLALTAKKEGITSGKGPKGVAAASLYVASVLLNIKKTQTEISEKLEVTEVTLRNRYRDIVDELLIEVNL</sequence>
<evidence type="ECO:0000313" key="7">
    <source>
        <dbReference type="EMBL" id="PUA33283.1"/>
    </source>
</evidence>